<keyword evidence="2" id="KW-1185">Reference proteome</keyword>
<dbReference type="InterPro" id="IPR053204">
    <property type="entry name" value="Oxopyrrolidines_Biosynth-assoc"/>
</dbReference>
<sequence length="261" mass="28960">MAATETSFATLMQLELVKKRDLTAQGVSILQALAHGLQPATPEAAAEAAHQLDRLCPPLEDSDQASDYLWGLWEIIMAIAGSPDVESEVHERLVEILRQLKQHARGELGFSLDPTSTGAEFTQVSAQIWRNISLFGARYLAERLLGAYLELAYTLRDALEQDLDKLPDVGIAECRIQVACGWIQYAAKPLLRWAWENMDSTNGSFYCGPSAVCLERWRFWLGRFDELANEDSGLGEETRKAASEAAETMRAVEKLVDDALS</sequence>
<dbReference type="PANTHER" id="PTHR38797">
    <property type="entry name" value="NUCLEAR PORE COMPLEX PROTEIN NUP85-RELATED"/>
    <property type="match status" value="1"/>
</dbReference>
<comment type="caution">
    <text evidence="1">The sequence shown here is derived from an EMBL/GenBank/DDBJ whole genome shotgun (WGS) entry which is preliminary data.</text>
</comment>
<dbReference type="Pfam" id="PF12311">
    <property type="entry name" value="DUF3632"/>
    <property type="match status" value="1"/>
</dbReference>
<name>A0AAN6P8V6_9PEZI</name>
<dbReference type="PANTHER" id="PTHR38797:SF4">
    <property type="entry name" value="NUCLEAR PORE COMPLEX PROTEIN NUP85"/>
    <property type="match status" value="1"/>
</dbReference>
<accession>A0AAN6P8V6</accession>
<dbReference type="Proteomes" id="UP001303115">
    <property type="component" value="Unassembled WGS sequence"/>
</dbReference>
<proteinExistence type="predicted"/>
<reference evidence="2" key="1">
    <citation type="journal article" date="2023" name="Mol. Phylogenet. Evol.">
        <title>Genome-scale phylogeny and comparative genomics of the fungal order Sordariales.</title>
        <authorList>
            <person name="Hensen N."/>
            <person name="Bonometti L."/>
            <person name="Westerberg I."/>
            <person name="Brannstrom I.O."/>
            <person name="Guillou S."/>
            <person name="Cros-Aarteil S."/>
            <person name="Calhoun S."/>
            <person name="Haridas S."/>
            <person name="Kuo A."/>
            <person name="Mondo S."/>
            <person name="Pangilinan J."/>
            <person name="Riley R."/>
            <person name="LaButti K."/>
            <person name="Andreopoulos B."/>
            <person name="Lipzen A."/>
            <person name="Chen C."/>
            <person name="Yan M."/>
            <person name="Daum C."/>
            <person name="Ng V."/>
            <person name="Clum A."/>
            <person name="Steindorff A."/>
            <person name="Ohm R.A."/>
            <person name="Martin F."/>
            <person name="Silar P."/>
            <person name="Natvig D.O."/>
            <person name="Lalanne C."/>
            <person name="Gautier V."/>
            <person name="Ament-Velasquez S.L."/>
            <person name="Kruys A."/>
            <person name="Hutchinson M.I."/>
            <person name="Powell A.J."/>
            <person name="Barry K."/>
            <person name="Miller A.N."/>
            <person name="Grigoriev I.V."/>
            <person name="Debuchy R."/>
            <person name="Gladieux P."/>
            <person name="Hiltunen Thoren M."/>
            <person name="Johannesson H."/>
        </authorList>
    </citation>
    <scope>NUCLEOTIDE SEQUENCE [LARGE SCALE GENOMIC DNA]</scope>
    <source>
        <strain evidence="2">CBS 284.82</strain>
    </source>
</reference>
<evidence type="ECO:0000313" key="1">
    <source>
        <dbReference type="EMBL" id="KAK4032947.1"/>
    </source>
</evidence>
<protein>
    <submittedName>
        <fullName evidence="1">Uncharacterized protein</fullName>
    </submittedName>
</protein>
<dbReference type="EMBL" id="MU854562">
    <property type="protein sequence ID" value="KAK4032947.1"/>
    <property type="molecule type" value="Genomic_DNA"/>
</dbReference>
<dbReference type="AlphaFoldDB" id="A0AAN6P8V6"/>
<organism evidence="1 2">
    <name type="scientific">Parachaetomium inaequale</name>
    <dbReference type="NCBI Taxonomy" id="2588326"/>
    <lineage>
        <taxon>Eukaryota</taxon>
        <taxon>Fungi</taxon>
        <taxon>Dikarya</taxon>
        <taxon>Ascomycota</taxon>
        <taxon>Pezizomycotina</taxon>
        <taxon>Sordariomycetes</taxon>
        <taxon>Sordariomycetidae</taxon>
        <taxon>Sordariales</taxon>
        <taxon>Chaetomiaceae</taxon>
        <taxon>Parachaetomium</taxon>
    </lineage>
</organism>
<evidence type="ECO:0000313" key="2">
    <source>
        <dbReference type="Proteomes" id="UP001303115"/>
    </source>
</evidence>
<dbReference type="InterPro" id="IPR022085">
    <property type="entry name" value="OpdG"/>
</dbReference>
<gene>
    <name evidence="1" type="ORF">C8A01DRAFT_50382</name>
</gene>